<feature type="region of interest" description="Disordered" evidence="1">
    <location>
        <begin position="117"/>
        <end position="148"/>
    </location>
</feature>
<sequence>MAYKKLSEQIHDLSNPQRSDAFVKLFREAVRQGKFEAAYMPERFTMPKEFSRRGAEGTYQRDAKEMLFEVTPEFEAWFEQTNRDLAATRRSGAVKPSLEAVEAGLVDFKAMAAETRKKMQASYEKGQALGKSRSRGSGTKTKAASKRK</sequence>
<evidence type="ECO:0000313" key="2">
    <source>
        <dbReference type="EMBL" id="MBB5235806.1"/>
    </source>
</evidence>
<reference evidence="2 3" key="1">
    <citation type="submission" date="2020-08" db="EMBL/GenBank/DDBJ databases">
        <title>Genomic Encyclopedia of Type Strains, Phase IV (KMG-IV): sequencing the most valuable type-strain genomes for metagenomic binning, comparative biology and taxonomic classification.</title>
        <authorList>
            <person name="Goeker M."/>
        </authorList>
    </citation>
    <scope>NUCLEOTIDE SEQUENCE [LARGE SCALE GENOMIC DNA]</scope>
    <source>
        <strain evidence="2 3">DSM 101791</strain>
    </source>
</reference>
<gene>
    <name evidence="2" type="ORF">HNQ09_003270</name>
</gene>
<evidence type="ECO:0000256" key="1">
    <source>
        <dbReference type="SAM" id="MobiDB-lite"/>
    </source>
</evidence>
<accession>A0A7W8LRE5</accession>
<comment type="caution">
    <text evidence="2">The sequence shown here is derived from an EMBL/GenBank/DDBJ whole genome shotgun (WGS) entry which is preliminary data.</text>
</comment>
<organism evidence="2 3">
    <name type="scientific">Deinococcus budaensis</name>
    <dbReference type="NCBI Taxonomy" id="1665626"/>
    <lineage>
        <taxon>Bacteria</taxon>
        <taxon>Thermotogati</taxon>
        <taxon>Deinococcota</taxon>
        <taxon>Deinococci</taxon>
        <taxon>Deinococcales</taxon>
        <taxon>Deinococcaceae</taxon>
        <taxon>Deinococcus</taxon>
    </lineage>
</organism>
<proteinExistence type="predicted"/>
<dbReference type="AlphaFoldDB" id="A0A7W8LRE5"/>
<evidence type="ECO:0000313" key="3">
    <source>
        <dbReference type="Proteomes" id="UP000525389"/>
    </source>
</evidence>
<dbReference type="Proteomes" id="UP000525389">
    <property type="component" value="Unassembled WGS sequence"/>
</dbReference>
<protein>
    <submittedName>
        <fullName evidence="2">Uncharacterized protein</fullName>
    </submittedName>
</protein>
<dbReference type="EMBL" id="JACHFN010000016">
    <property type="protein sequence ID" value="MBB5235806.1"/>
    <property type="molecule type" value="Genomic_DNA"/>
</dbReference>
<dbReference type="RefSeq" id="WP_184031368.1">
    <property type="nucleotide sequence ID" value="NZ_JACHFN010000016.1"/>
</dbReference>
<keyword evidence="3" id="KW-1185">Reference proteome</keyword>
<name>A0A7W8LRE5_9DEIO</name>